<feature type="transmembrane region" description="Helical" evidence="1">
    <location>
        <begin position="136"/>
        <end position="154"/>
    </location>
</feature>
<dbReference type="Pfam" id="PF03350">
    <property type="entry name" value="UPF0114"/>
    <property type="match status" value="1"/>
</dbReference>
<evidence type="ECO:0000256" key="1">
    <source>
        <dbReference type="SAM" id="Phobius"/>
    </source>
</evidence>
<evidence type="ECO:0000313" key="2">
    <source>
        <dbReference type="EMBL" id="AHG75281.1"/>
    </source>
</evidence>
<sequence>MLEPLFRNSRFLVLIIVIMSFIASILLYISSISITGNIILEFFQDIPTTPSEGPLKAVKLLKALDVLLIALVFQIISVAHYHFFLSKNQDSKSLFLEVLHIDNYHDLKIIILQVSAIILAIVFLEQAVEVGGSLETLYLAISLALVILSLVFLMRNMKHKD</sequence>
<feature type="transmembrane region" description="Helical" evidence="1">
    <location>
        <begin position="106"/>
        <end position="124"/>
    </location>
</feature>
<organism evidence="2 3">
    <name type="scientific">Mannheimia varigena USDA-ARS-USMARC-1296</name>
    <dbReference type="NCBI Taxonomy" id="1433287"/>
    <lineage>
        <taxon>Bacteria</taxon>
        <taxon>Pseudomonadati</taxon>
        <taxon>Pseudomonadota</taxon>
        <taxon>Gammaproteobacteria</taxon>
        <taxon>Pasteurellales</taxon>
        <taxon>Pasteurellaceae</taxon>
        <taxon>Mannheimia</taxon>
    </lineage>
</organism>
<keyword evidence="1" id="KW-1133">Transmembrane helix</keyword>
<dbReference type="RefSeq" id="WP_025217020.1">
    <property type="nucleotide sequence ID" value="NZ_CP006943.1"/>
</dbReference>
<dbReference type="EMBL" id="CP006943">
    <property type="protein sequence ID" value="AHG75281.1"/>
    <property type="molecule type" value="Genomic_DNA"/>
</dbReference>
<dbReference type="HOGENOM" id="CLU_136021_0_0_6"/>
<dbReference type="OrthoDB" id="6118490at2"/>
<proteinExistence type="predicted"/>
<dbReference type="KEGG" id="mvi:X808_7580"/>
<protein>
    <submittedName>
        <fullName evidence="2">Protein UPF0114</fullName>
    </submittedName>
</protein>
<dbReference type="AlphaFoldDB" id="W0Q9T4"/>
<feature type="transmembrane region" description="Helical" evidence="1">
    <location>
        <begin position="12"/>
        <end position="40"/>
    </location>
</feature>
<reference evidence="2 3" key="1">
    <citation type="submission" date="2013-12" db="EMBL/GenBank/DDBJ databases">
        <title>Annotation of the Mannheimia varigena USDA-ARS-USMARC-1296 complete genome.</title>
        <authorList>
            <person name="Harhay G.P."/>
            <person name="Clawson M.L."/>
            <person name="Murray R.W."/>
            <person name="Lubbers B.V."/>
            <person name="Heaton M.P."/>
            <person name="Chitko-Mckown C.G."/>
            <person name="Harhay D.M."/>
            <person name="Smith T.P.L."/>
        </authorList>
    </citation>
    <scope>NUCLEOTIDE SEQUENCE [LARGE SCALE GENOMIC DNA]</scope>
    <source>
        <strain evidence="2 3">USDA-ARS-USMARC-1296</strain>
    </source>
</reference>
<dbReference type="eggNOG" id="COG2862">
    <property type="taxonomic scope" value="Bacteria"/>
</dbReference>
<keyword evidence="1" id="KW-0472">Membrane</keyword>
<accession>W0Q9T4</accession>
<dbReference type="STRING" id="1433287.X808_7580"/>
<feature type="transmembrane region" description="Helical" evidence="1">
    <location>
        <begin position="60"/>
        <end position="85"/>
    </location>
</feature>
<evidence type="ECO:0000313" key="3">
    <source>
        <dbReference type="Proteomes" id="UP000066995"/>
    </source>
</evidence>
<gene>
    <name evidence="2" type="ORF">X808_7580</name>
</gene>
<dbReference type="Proteomes" id="UP000066995">
    <property type="component" value="Chromosome"/>
</dbReference>
<keyword evidence="1" id="KW-0812">Transmembrane</keyword>
<keyword evidence="3" id="KW-1185">Reference proteome</keyword>
<dbReference type="InterPro" id="IPR005134">
    <property type="entry name" value="UPF0114"/>
</dbReference>
<dbReference type="PATRIC" id="fig|1433287.3.peg.755"/>
<name>W0Q9T4_9PAST</name>